<dbReference type="OrthoDB" id="1454284at2"/>
<keyword evidence="6" id="KW-1185">Reference proteome</keyword>
<evidence type="ECO:0000256" key="2">
    <source>
        <dbReference type="SAM" id="Phobius"/>
    </source>
</evidence>
<dbReference type="InterPro" id="IPR011989">
    <property type="entry name" value="ARM-like"/>
</dbReference>
<gene>
    <name evidence="4" type="ORF">BCF50_1964</name>
    <name evidence="3" type="ORF">EGI05_10660</name>
</gene>
<feature type="transmembrane region" description="Helical" evidence="2">
    <location>
        <begin position="12"/>
        <end position="37"/>
    </location>
</feature>
<keyword evidence="1" id="KW-0677">Repeat</keyword>
<dbReference type="Proteomes" id="UP000269375">
    <property type="component" value="Unassembled WGS sequence"/>
</dbReference>
<dbReference type="InterPro" id="IPR000357">
    <property type="entry name" value="HEAT"/>
</dbReference>
<accession>A0A3N0VYC3</accession>
<dbReference type="SUPFAM" id="SSF48371">
    <property type="entry name" value="ARM repeat"/>
    <property type="match status" value="1"/>
</dbReference>
<evidence type="ECO:0000313" key="4">
    <source>
        <dbReference type="EMBL" id="TDX93015.1"/>
    </source>
</evidence>
<sequence>MLHLTSSSSIHYLFLVFLGMLSLVVLLIIIVLIYSFYQYKESTQISEWSGIINEKVTETIVYDKEEISPNDGFTAFSGYPLFRNLFLKKLVETDNKFSGAAQNKIKDLFNDYNLKNEAFKKLDQKQPYLIAGGIQELTTMNVEEALPKISSLLTHPSVQVYQEAQYAMVSFKGFEGLHFLDTISTKISEWQQLRLLFSITHIPSDYEDTLKNWLESSNDTVVIFTLRLLKKFQLLSFYPKVMSLLNHPSVEVRIQAVKALQSLENSSTITELTDIYPDQPFEVQLEILRVMRVLKEQCCAGFLQQQLVESPFSAVKIYAAEALFSLGHHNYLVQVAHDEASSEQLVQIIKHALQEKIC</sequence>
<keyword evidence="2" id="KW-0812">Transmembrane</keyword>
<dbReference type="RefSeq" id="WP_123263028.1">
    <property type="nucleotide sequence ID" value="NZ_RJTX01000002.1"/>
</dbReference>
<protein>
    <submittedName>
        <fullName evidence="3">HEAT repeat domain-containing protein</fullName>
    </submittedName>
</protein>
<reference evidence="4 6" key="2">
    <citation type="submission" date="2019-03" db="EMBL/GenBank/DDBJ databases">
        <title>Genomic Encyclopedia of Archaeal and Bacterial Type Strains, Phase II (KMG-II): from individual species to whole genera.</title>
        <authorList>
            <person name="Goeker M."/>
        </authorList>
    </citation>
    <scope>NUCLEOTIDE SEQUENCE [LARGE SCALE GENOMIC DNA]</scope>
    <source>
        <strain evidence="4 6">DSM 15235</strain>
    </source>
</reference>
<organism evidence="3 5">
    <name type="scientific">Chryseobacterium daecheongense</name>
    <dbReference type="NCBI Taxonomy" id="192389"/>
    <lineage>
        <taxon>Bacteria</taxon>
        <taxon>Pseudomonadati</taxon>
        <taxon>Bacteroidota</taxon>
        <taxon>Flavobacteriia</taxon>
        <taxon>Flavobacteriales</taxon>
        <taxon>Weeksellaceae</taxon>
        <taxon>Chryseobacterium group</taxon>
        <taxon>Chryseobacterium</taxon>
    </lineage>
</organism>
<evidence type="ECO:0000313" key="6">
    <source>
        <dbReference type="Proteomes" id="UP000295709"/>
    </source>
</evidence>
<evidence type="ECO:0000313" key="3">
    <source>
        <dbReference type="EMBL" id="ROH97813.1"/>
    </source>
</evidence>
<dbReference type="Proteomes" id="UP000295709">
    <property type="component" value="Unassembled WGS sequence"/>
</dbReference>
<dbReference type="EMBL" id="RJTX01000002">
    <property type="protein sequence ID" value="ROH97813.1"/>
    <property type="molecule type" value="Genomic_DNA"/>
</dbReference>
<reference evidence="3 5" key="1">
    <citation type="submission" date="2018-11" db="EMBL/GenBank/DDBJ databases">
        <title>Proposal to divide the Flavobacteriaceae and reorganize its genera based on Amino Acid Identity values calculated from whole genome sequences.</title>
        <authorList>
            <person name="Nicholson A.C."/>
            <person name="Gulvik C.A."/>
            <person name="Whitney A.M."/>
            <person name="Humrighouse B.W."/>
            <person name="Bell M."/>
            <person name="Holmes B."/>
            <person name="Steigerwalt A."/>
            <person name="Villarma A."/>
            <person name="Sheth M."/>
            <person name="Batra D."/>
            <person name="Pryor J."/>
            <person name="Bernardet J.-F."/>
            <person name="Hugo C."/>
            <person name="Kampfer P."/>
            <person name="Newman J."/>
            <person name="Mcquiston J.R."/>
        </authorList>
    </citation>
    <scope>NUCLEOTIDE SEQUENCE [LARGE SCALE GENOMIC DNA]</scope>
    <source>
        <strain evidence="3 5">DSM 15235</strain>
    </source>
</reference>
<dbReference type="InterPro" id="IPR016024">
    <property type="entry name" value="ARM-type_fold"/>
</dbReference>
<dbReference type="Pfam" id="PF02985">
    <property type="entry name" value="HEAT"/>
    <property type="match status" value="1"/>
</dbReference>
<evidence type="ECO:0000313" key="5">
    <source>
        <dbReference type="Proteomes" id="UP000269375"/>
    </source>
</evidence>
<dbReference type="AlphaFoldDB" id="A0A3N0VYC3"/>
<evidence type="ECO:0000256" key="1">
    <source>
        <dbReference type="ARBA" id="ARBA00022737"/>
    </source>
</evidence>
<comment type="caution">
    <text evidence="3">The sequence shown here is derived from an EMBL/GenBank/DDBJ whole genome shotgun (WGS) entry which is preliminary data.</text>
</comment>
<keyword evidence="2" id="KW-0472">Membrane</keyword>
<keyword evidence="2" id="KW-1133">Transmembrane helix</keyword>
<dbReference type="Gene3D" id="1.25.10.10">
    <property type="entry name" value="Leucine-rich Repeat Variant"/>
    <property type="match status" value="1"/>
</dbReference>
<dbReference type="EMBL" id="SOQW01000002">
    <property type="protein sequence ID" value="TDX93015.1"/>
    <property type="molecule type" value="Genomic_DNA"/>
</dbReference>
<name>A0A3N0VYC3_9FLAO</name>
<proteinExistence type="predicted"/>